<dbReference type="InterPro" id="IPR036134">
    <property type="entry name" value="Crypto/Photolyase_FAD-like_sf"/>
</dbReference>
<gene>
    <name evidence="10" type="ORF">ASPSYDRAFT_144908</name>
</gene>
<dbReference type="InterPro" id="IPR014729">
    <property type="entry name" value="Rossmann-like_a/b/a_fold"/>
</dbReference>
<feature type="site" description="Electron transfer via tryptophanyl radical" evidence="7">
    <location>
        <position position="402"/>
    </location>
</feature>
<feature type="site" description="Electron transfer via tryptophanyl radical" evidence="7">
    <location>
        <position position="455"/>
    </location>
</feature>
<proteinExistence type="inferred from homology"/>
<dbReference type="Gene3D" id="1.25.40.80">
    <property type="match status" value="1"/>
</dbReference>
<dbReference type="SUPFAM" id="SSF52425">
    <property type="entry name" value="Cryptochrome/photolyase, N-terminal domain"/>
    <property type="match status" value="1"/>
</dbReference>
<dbReference type="GO" id="GO:0003677">
    <property type="term" value="F:DNA binding"/>
    <property type="evidence" value="ECO:0007669"/>
    <property type="project" value="TreeGrafter"/>
</dbReference>
<feature type="region of interest" description="Disordered" evidence="8">
    <location>
        <begin position="532"/>
        <end position="572"/>
    </location>
</feature>
<evidence type="ECO:0000256" key="2">
    <source>
        <dbReference type="ARBA" id="ARBA00005862"/>
    </source>
</evidence>
<dbReference type="STRING" id="1036612.A0A1L9TSG6"/>
<dbReference type="SUPFAM" id="SSF48173">
    <property type="entry name" value="Cryptochrome/photolyase FAD-binding domain"/>
    <property type="match status" value="1"/>
</dbReference>
<comment type="cofactor">
    <cofactor evidence="1">
        <name>(6R)-5,10-methylene-5,6,7,8-tetrahydrofolate</name>
        <dbReference type="ChEBI" id="CHEBI:15636"/>
    </cofactor>
</comment>
<accession>A0A1L9TSG6</accession>
<dbReference type="Gene3D" id="3.40.50.620">
    <property type="entry name" value="HUPs"/>
    <property type="match status" value="1"/>
</dbReference>
<dbReference type="RefSeq" id="XP_040706124.1">
    <property type="nucleotide sequence ID" value="XM_040841481.1"/>
</dbReference>
<dbReference type="InterPro" id="IPR036155">
    <property type="entry name" value="Crypto/Photolyase_N_sf"/>
</dbReference>
<evidence type="ECO:0000259" key="9">
    <source>
        <dbReference type="PROSITE" id="PS51645"/>
    </source>
</evidence>
<dbReference type="PANTHER" id="PTHR11455:SF18">
    <property type="entry name" value="SI:CH1073-390K14.1"/>
    <property type="match status" value="1"/>
</dbReference>
<feature type="binding site" evidence="6">
    <location>
        <position position="316"/>
    </location>
    <ligand>
        <name>FAD</name>
        <dbReference type="ChEBI" id="CHEBI:57692"/>
    </ligand>
</feature>
<evidence type="ECO:0000256" key="1">
    <source>
        <dbReference type="ARBA" id="ARBA00001932"/>
    </source>
</evidence>
<dbReference type="GO" id="GO:0006139">
    <property type="term" value="P:nucleobase-containing compound metabolic process"/>
    <property type="evidence" value="ECO:0007669"/>
    <property type="project" value="UniProtKB-ARBA"/>
</dbReference>
<feature type="compositionally biased region" description="Basic and acidic residues" evidence="8">
    <location>
        <begin position="551"/>
        <end position="572"/>
    </location>
</feature>
<evidence type="ECO:0000256" key="4">
    <source>
        <dbReference type="ARBA" id="ARBA00022827"/>
    </source>
</evidence>
<evidence type="ECO:0000256" key="6">
    <source>
        <dbReference type="PIRSR" id="PIRSR602081-1"/>
    </source>
</evidence>
<evidence type="ECO:0000256" key="8">
    <source>
        <dbReference type="SAM" id="MobiDB-lite"/>
    </source>
</evidence>
<dbReference type="InterPro" id="IPR005101">
    <property type="entry name" value="Cryptochr/Photolyase_FAD-bd"/>
</dbReference>
<dbReference type="OrthoDB" id="435881at2759"/>
<evidence type="ECO:0000256" key="3">
    <source>
        <dbReference type="ARBA" id="ARBA00022630"/>
    </source>
</evidence>
<comment type="cofactor">
    <cofactor evidence="6">
        <name>FAD</name>
        <dbReference type="ChEBI" id="CHEBI:57692"/>
    </cofactor>
    <text evidence="6">Binds 1 FAD per subunit.</text>
</comment>
<dbReference type="InterPro" id="IPR006050">
    <property type="entry name" value="DNA_photolyase_N"/>
</dbReference>
<feature type="site" description="Electron transfer via tryptophanyl radical" evidence="7">
    <location>
        <position position="478"/>
    </location>
</feature>
<dbReference type="PRINTS" id="PR00147">
    <property type="entry name" value="DNAPHOTLYASE"/>
</dbReference>
<evidence type="ECO:0000313" key="10">
    <source>
        <dbReference type="EMBL" id="OJJ62318.1"/>
    </source>
</evidence>
<dbReference type="GO" id="GO:0003904">
    <property type="term" value="F:deoxyribodipyrimidine photo-lyase activity"/>
    <property type="evidence" value="ECO:0007669"/>
    <property type="project" value="TreeGrafter"/>
</dbReference>
<dbReference type="PROSITE" id="PS51645">
    <property type="entry name" value="PHR_CRY_ALPHA_BETA"/>
    <property type="match status" value="1"/>
</dbReference>
<dbReference type="GO" id="GO:0006950">
    <property type="term" value="P:response to stress"/>
    <property type="evidence" value="ECO:0007669"/>
    <property type="project" value="UniProtKB-ARBA"/>
</dbReference>
<dbReference type="Pfam" id="PF00875">
    <property type="entry name" value="DNA_photolyase"/>
    <property type="match status" value="1"/>
</dbReference>
<dbReference type="GO" id="GO:0032922">
    <property type="term" value="P:circadian regulation of gene expression"/>
    <property type="evidence" value="ECO:0007669"/>
    <property type="project" value="TreeGrafter"/>
</dbReference>
<dbReference type="AlphaFoldDB" id="A0A1L9TSG6"/>
<dbReference type="FunFam" id="1.10.579.10:FF:000003">
    <property type="entry name" value="Deoxyribodipyrimidine photo-lyase"/>
    <property type="match status" value="1"/>
</dbReference>
<dbReference type="GO" id="GO:0071949">
    <property type="term" value="F:FAD binding"/>
    <property type="evidence" value="ECO:0007669"/>
    <property type="project" value="TreeGrafter"/>
</dbReference>
<dbReference type="VEuPathDB" id="FungiDB:ASPSYDRAFT_144908"/>
<sequence>MPQKRKLSNDADDDRYHPNAQQTEDFGIVLRDFYPPEMSNARCEAYTNGTIERPIETWQRAYTETAQQRNTISANAAVVHWFKTDLRLHDNRALQMAYHAAREHKIPLVTVYILSPQDLTAHLASPARVDLTLRTLGQLKRDLAELDVPLYMETVPRRSDVPGRLVDLCQEWGANHLFANLEYEVDELRRDASLVRRAAENGIKFETAHDTCVVTPGLLSSQQGKQYAVYTPWFRAWLTFLDQNPEYLEISADPGSNPGDARRYFAALFDSNVPSPPENKQLDEEKAAGLRETYPAGEYEAFRRLEAFLDEKAKAYDDERNFLTGETTSVLSPYFASGALSARTAVVKAREANNGKISRGEPGYISWISEVAWRDFYKHVLVHWPFICMNKSFKPQFTNLAWSYNTDHFNAWTTGHTGYPLIDAAMRQLSQTAWMHNRARMAVSSFLSKDLLIDWRRGERHFMENLIDGDFASNHGGWGFGSSTGVDPQPYFRIFNPNTQSRRFDPEGEYIRRWVPELRDVEGDAIHAPFEKGEDSEAARVAKGHGYPRPIVDHKEARERALRRYKDATQGS</sequence>
<dbReference type="GO" id="GO:0005634">
    <property type="term" value="C:nucleus"/>
    <property type="evidence" value="ECO:0007669"/>
    <property type="project" value="TreeGrafter"/>
</dbReference>
<evidence type="ECO:0000256" key="5">
    <source>
        <dbReference type="ARBA" id="ARBA00022991"/>
    </source>
</evidence>
<feature type="binding site" evidence="6">
    <location>
        <begin position="468"/>
        <end position="470"/>
    </location>
    <ligand>
        <name>FAD</name>
        <dbReference type="ChEBI" id="CHEBI:57692"/>
    </ligand>
</feature>
<dbReference type="EMBL" id="KV878583">
    <property type="protein sequence ID" value="OJJ62318.1"/>
    <property type="molecule type" value="Genomic_DNA"/>
</dbReference>
<name>A0A1L9TSG6_9EURO</name>
<dbReference type="Gene3D" id="1.10.579.10">
    <property type="entry name" value="DNA Cyclobutane Dipyrimidine Photolyase, subunit A, domain 3"/>
    <property type="match status" value="1"/>
</dbReference>
<feature type="domain" description="Photolyase/cryptochrome alpha/beta" evidence="9">
    <location>
        <begin position="76"/>
        <end position="213"/>
    </location>
</feature>
<feature type="binding site" evidence="6">
    <location>
        <begin position="328"/>
        <end position="332"/>
    </location>
    <ligand>
        <name>FAD</name>
        <dbReference type="ChEBI" id="CHEBI:57692"/>
    </ligand>
</feature>
<organism evidence="10 11">
    <name type="scientific">Aspergillus sydowii CBS 593.65</name>
    <dbReference type="NCBI Taxonomy" id="1036612"/>
    <lineage>
        <taxon>Eukaryota</taxon>
        <taxon>Fungi</taxon>
        <taxon>Dikarya</taxon>
        <taxon>Ascomycota</taxon>
        <taxon>Pezizomycotina</taxon>
        <taxon>Eurotiomycetes</taxon>
        <taxon>Eurotiomycetidae</taxon>
        <taxon>Eurotiales</taxon>
        <taxon>Aspergillaceae</taxon>
        <taxon>Aspergillus</taxon>
        <taxon>Aspergillus subgen. Nidulantes</taxon>
    </lineage>
</organism>
<evidence type="ECO:0000256" key="7">
    <source>
        <dbReference type="PIRSR" id="PIRSR602081-2"/>
    </source>
</evidence>
<keyword evidence="4 6" id="KW-0274">FAD</keyword>
<dbReference type="GO" id="GO:0005737">
    <property type="term" value="C:cytoplasm"/>
    <property type="evidence" value="ECO:0007669"/>
    <property type="project" value="TreeGrafter"/>
</dbReference>
<feature type="binding site" evidence="6">
    <location>
        <position position="367"/>
    </location>
    <ligand>
        <name>FAD</name>
        <dbReference type="ChEBI" id="CHEBI:57692"/>
    </ligand>
</feature>
<protein>
    <recommendedName>
        <fullName evidence="9">Photolyase/cryptochrome alpha/beta domain-containing protein</fullName>
    </recommendedName>
</protein>
<dbReference type="InterPro" id="IPR018394">
    <property type="entry name" value="DNA_photolyase_1_CS_C"/>
</dbReference>
<reference evidence="11" key="1">
    <citation type="journal article" date="2017" name="Genome Biol.">
        <title>Comparative genomics reveals high biological diversity and specific adaptations in the industrially and medically important fungal genus Aspergillus.</title>
        <authorList>
            <person name="de Vries R.P."/>
            <person name="Riley R."/>
            <person name="Wiebenga A."/>
            <person name="Aguilar-Osorio G."/>
            <person name="Amillis S."/>
            <person name="Uchima C.A."/>
            <person name="Anderluh G."/>
            <person name="Asadollahi M."/>
            <person name="Askin M."/>
            <person name="Barry K."/>
            <person name="Battaglia E."/>
            <person name="Bayram O."/>
            <person name="Benocci T."/>
            <person name="Braus-Stromeyer S.A."/>
            <person name="Caldana C."/>
            <person name="Canovas D."/>
            <person name="Cerqueira G.C."/>
            <person name="Chen F."/>
            <person name="Chen W."/>
            <person name="Choi C."/>
            <person name="Clum A."/>
            <person name="Dos Santos R.A."/>
            <person name="Damasio A.R."/>
            <person name="Diallinas G."/>
            <person name="Emri T."/>
            <person name="Fekete E."/>
            <person name="Flipphi M."/>
            <person name="Freyberg S."/>
            <person name="Gallo A."/>
            <person name="Gournas C."/>
            <person name="Habgood R."/>
            <person name="Hainaut M."/>
            <person name="Harispe M.L."/>
            <person name="Henrissat B."/>
            <person name="Hilden K.S."/>
            <person name="Hope R."/>
            <person name="Hossain A."/>
            <person name="Karabika E."/>
            <person name="Karaffa L."/>
            <person name="Karanyi Z."/>
            <person name="Krasevec N."/>
            <person name="Kuo A."/>
            <person name="Kusch H."/>
            <person name="LaButti K."/>
            <person name="Lagendijk E.L."/>
            <person name="Lapidus A."/>
            <person name="Levasseur A."/>
            <person name="Lindquist E."/>
            <person name="Lipzen A."/>
            <person name="Logrieco A.F."/>
            <person name="MacCabe A."/>
            <person name="Maekelae M.R."/>
            <person name="Malavazi I."/>
            <person name="Melin P."/>
            <person name="Meyer V."/>
            <person name="Mielnichuk N."/>
            <person name="Miskei M."/>
            <person name="Molnar A.P."/>
            <person name="Mule G."/>
            <person name="Ngan C.Y."/>
            <person name="Orejas M."/>
            <person name="Orosz E."/>
            <person name="Ouedraogo J.P."/>
            <person name="Overkamp K.M."/>
            <person name="Park H.-S."/>
            <person name="Perrone G."/>
            <person name="Piumi F."/>
            <person name="Punt P.J."/>
            <person name="Ram A.F."/>
            <person name="Ramon A."/>
            <person name="Rauscher S."/>
            <person name="Record E."/>
            <person name="Riano-Pachon D.M."/>
            <person name="Robert V."/>
            <person name="Roehrig J."/>
            <person name="Ruller R."/>
            <person name="Salamov A."/>
            <person name="Salih N.S."/>
            <person name="Samson R.A."/>
            <person name="Sandor E."/>
            <person name="Sanguinetti M."/>
            <person name="Schuetze T."/>
            <person name="Sepcic K."/>
            <person name="Shelest E."/>
            <person name="Sherlock G."/>
            <person name="Sophianopoulou V."/>
            <person name="Squina F.M."/>
            <person name="Sun H."/>
            <person name="Susca A."/>
            <person name="Todd R.B."/>
            <person name="Tsang A."/>
            <person name="Unkles S.E."/>
            <person name="van de Wiele N."/>
            <person name="van Rossen-Uffink D."/>
            <person name="Oliveira J.V."/>
            <person name="Vesth T.C."/>
            <person name="Visser J."/>
            <person name="Yu J.-H."/>
            <person name="Zhou M."/>
            <person name="Andersen M.R."/>
            <person name="Archer D.B."/>
            <person name="Baker S.E."/>
            <person name="Benoit I."/>
            <person name="Brakhage A.A."/>
            <person name="Braus G.H."/>
            <person name="Fischer R."/>
            <person name="Frisvad J.C."/>
            <person name="Goldman G.H."/>
            <person name="Houbraken J."/>
            <person name="Oakley B."/>
            <person name="Pocsi I."/>
            <person name="Scazzocchio C."/>
            <person name="Seiboth B."/>
            <person name="vanKuyk P.A."/>
            <person name="Wortman J."/>
            <person name="Dyer P.S."/>
            <person name="Grigoriev I.V."/>
        </authorList>
    </citation>
    <scope>NUCLEOTIDE SEQUENCE [LARGE SCALE GENOMIC DNA]</scope>
    <source>
        <strain evidence="11">CBS 593.65</strain>
    </source>
</reference>
<dbReference type="GeneID" id="63757554"/>
<dbReference type="GO" id="GO:0043153">
    <property type="term" value="P:entrainment of circadian clock by photoperiod"/>
    <property type="evidence" value="ECO:0007669"/>
    <property type="project" value="TreeGrafter"/>
</dbReference>
<dbReference type="InterPro" id="IPR002081">
    <property type="entry name" value="Cryptochrome/DNA_photolyase_1"/>
</dbReference>
<evidence type="ECO:0000313" key="11">
    <source>
        <dbReference type="Proteomes" id="UP000184356"/>
    </source>
</evidence>
<dbReference type="Pfam" id="PF03441">
    <property type="entry name" value="FAD_binding_7"/>
    <property type="match status" value="1"/>
</dbReference>
<comment type="similarity">
    <text evidence="2">Belongs to the DNA photolyase class-1 family.</text>
</comment>
<feature type="region of interest" description="Disordered" evidence="8">
    <location>
        <begin position="1"/>
        <end position="21"/>
    </location>
</feature>
<keyword evidence="5" id="KW-0157">Chromophore</keyword>
<keyword evidence="11" id="KW-1185">Reference proteome</keyword>
<feature type="binding site" evidence="6">
    <location>
        <begin position="370"/>
        <end position="377"/>
    </location>
    <ligand>
        <name>FAD</name>
        <dbReference type="ChEBI" id="CHEBI:57692"/>
    </ligand>
</feature>
<dbReference type="PANTHER" id="PTHR11455">
    <property type="entry name" value="CRYPTOCHROME"/>
    <property type="match status" value="1"/>
</dbReference>
<dbReference type="Proteomes" id="UP000184356">
    <property type="component" value="Unassembled WGS sequence"/>
</dbReference>
<dbReference type="PROSITE" id="PS00394">
    <property type="entry name" value="DNA_PHOTOLYASES_1_1"/>
    <property type="match status" value="1"/>
</dbReference>
<keyword evidence="3 6" id="KW-0285">Flavoprotein</keyword>